<dbReference type="RefSeq" id="WP_041750897.1">
    <property type="nucleotide sequence ID" value="NZ_JABFDP010000033.1"/>
</dbReference>
<dbReference type="InterPro" id="IPR036259">
    <property type="entry name" value="MFS_trans_sf"/>
</dbReference>
<dbReference type="Proteomes" id="UP001314635">
    <property type="component" value="Unassembled WGS sequence"/>
</dbReference>
<sequence>MPLSRQISTTSPAVARRFAGRLGLFYGAVFALSGTHLPFFPVWLRAIGLDAAWIGIVIAVPALTRFTVLPLITTLSERRQALRGAMRLTTFATASGFAMLGFQHDPWLVFLVYVATCSLWTPVVPLTDAYALCGVMSYGLNYGRLRLWGSVAFIVGTLLCGALADVVAAPDLIWIIVSMALVGVASGLLLERLPPLPRGSGPAREGRHLLSDPAFLCIIIASALIQGSHAAYYTFSAIEWKAQGLSGLMIAWLWTMGVLAEIVVFALSSRFTLAPASLVMIGAVAAVLRWTLTAMEPHAIGLTAVQLSHGFTFGLTLVGTMGLLIRQVPAHVTARGQGYYAAASGIVGSAASMVSGPVYAQYGPGVYFLMAAMAGSGGLLVWVARHRLAHQPHSAASGG</sequence>
<evidence type="ECO:0000256" key="8">
    <source>
        <dbReference type="SAM" id="Phobius"/>
    </source>
</evidence>
<dbReference type="NCBIfam" id="NF037955">
    <property type="entry name" value="mfs"/>
    <property type="match status" value="1"/>
</dbReference>
<name>A0ABS5GG37_9BRAD</name>
<keyword evidence="7 8" id="KW-0472">Membrane</keyword>
<dbReference type="InterPro" id="IPR024989">
    <property type="entry name" value="MFS_assoc_dom"/>
</dbReference>
<feature type="transmembrane region" description="Helical" evidence="8">
    <location>
        <begin position="84"/>
        <end position="102"/>
    </location>
</feature>
<evidence type="ECO:0000313" key="11">
    <source>
        <dbReference type="Proteomes" id="UP001314635"/>
    </source>
</evidence>
<feature type="transmembrane region" description="Helical" evidence="8">
    <location>
        <begin position="366"/>
        <end position="384"/>
    </location>
</feature>
<comment type="caution">
    <text evidence="10">The sequence shown here is derived from an EMBL/GenBank/DDBJ whole genome shotgun (WGS) entry which is preliminary data.</text>
</comment>
<keyword evidence="11" id="KW-1185">Reference proteome</keyword>
<dbReference type="PIRSF" id="PIRSF004925">
    <property type="entry name" value="HcaT"/>
    <property type="match status" value="1"/>
</dbReference>
<feature type="transmembrane region" description="Helical" evidence="8">
    <location>
        <begin position="304"/>
        <end position="326"/>
    </location>
</feature>
<dbReference type="Pfam" id="PF12832">
    <property type="entry name" value="MFS_1_like"/>
    <property type="match status" value="1"/>
</dbReference>
<feature type="transmembrane region" description="Helical" evidence="8">
    <location>
        <begin position="172"/>
        <end position="193"/>
    </location>
</feature>
<feature type="transmembrane region" description="Helical" evidence="8">
    <location>
        <begin position="247"/>
        <end position="266"/>
    </location>
</feature>
<evidence type="ECO:0000256" key="2">
    <source>
        <dbReference type="ARBA" id="ARBA00022448"/>
    </source>
</evidence>
<feature type="domain" description="Major facilitator superfamily associated" evidence="9">
    <location>
        <begin position="22"/>
        <end position="369"/>
    </location>
</feature>
<dbReference type="PANTHER" id="PTHR23522">
    <property type="entry name" value="BLL5896 PROTEIN"/>
    <property type="match status" value="1"/>
</dbReference>
<evidence type="ECO:0000256" key="1">
    <source>
        <dbReference type="ARBA" id="ARBA00004429"/>
    </source>
</evidence>
<evidence type="ECO:0000259" key="9">
    <source>
        <dbReference type="Pfam" id="PF12832"/>
    </source>
</evidence>
<evidence type="ECO:0000256" key="3">
    <source>
        <dbReference type="ARBA" id="ARBA00022475"/>
    </source>
</evidence>
<organism evidence="10 11">
    <name type="scientific">Bradyrhizobium denitrificans</name>
    <dbReference type="NCBI Taxonomy" id="2734912"/>
    <lineage>
        <taxon>Bacteria</taxon>
        <taxon>Pseudomonadati</taxon>
        <taxon>Pseudomonadota</taxon>
        <taxon>Alphaproteobacteria</taxon>
        <taxon>Hyphomicrobiales</taxon>
        <taxon>Nitrobacteraceae</taxon>
        <taxon>Bradyrhizobium</taxon>
    </lineage>
</organism>
<keyword evidence="6 8" id="KW-1133">Transmembrane helix</keyword>
<comment type="subcellular location">
    <subcellularLocation>
        <location evidence="1">Cell inner membrane</location>
        <topology evidence="1">Multi-pass membrane protein</topology>
    </subcellularLocation>
</comment>
<proteinExistence type="predicted"/>
<evidence type="ECO:0000256" key="5">
    <source>
        <dbReference type="ARBA" id="ARBA00022692"/>
    </source>
</evidence>
<dbReference type="Gene3D" id="1.20.1250.20">
    <property type="entry name" value="MFS general substrate transporter like domains"/>
    <property type="match status" value="2"/>
</dbReference>
<reference evidence="11" key="1">
    <citation type="journal article" date="2021" name="ISME J.">
        <title>Evolutionary origin and ecological implication of a unique nif island in free-living Bradyrhizobium lineages.</title>
        <authorList>
            <person name="Tao J."/>
        </authorList>
    </citation>
    <scope>NUCLEOTIDE SEQUENCE [LARGE SCALE GENOMIC DNA]</scope>
    <source>
        <strain evidence="11">SZCCT0094</strain>
    </source>
</reference>
<feature type="transmembrane region" description="Helical" evidence="8">
    <location>
        <begin position="145"/>
        <end position="166"/>
    </location>
</feature>
<feature type="transmembrane region" description="Helical" evidence="8">
    <location>
        <begin position="51"/>
        <end position="72"/>
    </location>
</feature>
<evidence type="ECO:0000256" key="4">
    <source>
        <dbReference type="ARBA" id="ARBA00022519"/>
    </source>
</evidence>
<keyword evidence="3" id="KW-1003">Cell membrane</keyword>
<protein>
    <submittedName>
        <fullName evidence="10">MFS transporter</fullName>
    </submittedName>
</protein>
<keyword evidence="2" id="KW-0813">Transport</keyword>
<dbReference type="SUPFAM" id="SSF103473">
    <property type="entry name" value="MFS general substrate transporter"/>
    <property type="match status" value="1"/>
</dbReference>
<feature type="transmembrane region" description="Helical" evidence="8">
    <location>
        <begin position="21"/>
        <end position="39"/>
    </location>
</feature>
<accession>A0ABS5GG37</accession>
<gene>
    <name evidence="10" type="ORF">JQ619_30345</name>
</gene>
<dbReference type="InterPro" id="IPR026032">
    <property type="entry name" value="HcaT-like"/>
</dbReference>
<keyword evidence="5 8" id="KW-0812">Transmembrane</keyword>
<keyword evidence="4" id="KW-0997">Cell inner membrane</keyword>
<feature type="transmembrane region" description="Helical" evidence="8">
    <location>
        <begin position="214"/>
        <end position="235"/>
    </location>
</feature>
<dbReference type="PANTHER" id="PTHR23522:SF10">
    <property type="entry name" value="3-PHENYLPROPIONIC ACID TRANSPORTER-RELATED"/>
    <property type="match status" value="1"/>
</dbReference>
<evidence type="ECO:0000256" key="6">
    <source>
        <dbReference type="ARBA" id="ARBA00022989"/>
    </source>
</evidence>
<evidence type="ECO:0000256" key="7">
    <source>
        <dbReference type="ARBA" id="ARBA00023136"/>
    </source>
</evidence>
<dbReference type="EMBL" id="JAFCLK010000036">
    <property type="protein sequence ID" value="MBR1140066.1"/>
    <property type="molecule type" value="Genomic_DNA"/>
</dbReference>
<evidence type="ECO:0000313" key="10">
    <source>
        <dbReference type="EMBL" id="MBR1140066.1"/>
    </source>
</evidence>
<feature type="transmembrane region" description="Helical" evidence="8">
    <location>
        <begin position="108"/>
        <end position="133"/>
    </location>
</feature>
<feature type="transmembrane region" description="Helical" evidence="8">
    <location>
        <begin position="338"/>
        <end position="360"/>
    </location>
</feature>
<feature type="transmembrane region" description="Helical" evidence="8">
    <location>
        <begin position="273"/>
        <end position="292"/>
    </location>
</feature>